<dbReference type="RefSeq" id="WP_021006452.1">
    <property type="nucleotide sequence ID" value="NC_022247.1"/>
</dbReference>
<organism evidence="3 4">
    <name type="scientific">Variovorax paradoxus B4</name>
    <dbReference type="NCBI Taxonomy" id="1246301"/>
    <lineage>
        <taxon>Bacteria</taxon>
        <taxon>Pseudomonadati</taxon>
        <taxon>Pseudomonadota</taxon>
        <taxon>Betaproteobacteria</taxon>
        <taxon>Burkholderiales</taxon>
        <taxon>Comamonadaceae</taxon>
        <taxon>Variovorax</taxon>
    </lineage>
</organism>
<dbReference type="AlphaFoldDB" id="T1X8W2"/>
<dbReference type="Gene3D" id="3.10.450.50">
    <property type="match status" value="1"/>
</dbReference>
<gene>
    <name evidence="3" type="ORF">VAPA_1c18180</name>
</gene>
<evidence type="ECO:0000256" key="1">
    <source>
        <dbReference type="SAM" id="SignalP"/>
    </source>
</evidence>
<dbReference type="EMBL" id="CP003911">
    <property type="protein sequence ID" value="AGU48926.1"/>
    <property type="molecule type" value="Genomic_DNA"/>
</dbReference>
<evidence type="ECO:0000313" key="3">
    <source>
        <dbReference type="EMBL" id="AGU48926.1"/>
    </source>
</evidence>
<dbReference type="PROSITE" id="PS51257">
    <property type="entry name" value="PROKAR_LIPOPROTEIN"/>
    <property type="match status" value="1"/>
</dbReference>
<evidence type="ECO:0000313" key="4">
    <source>
        <dbReference type="Proteomes" id="UP000016223"/>
    </source>
</evidence>
<dbReference type="PATRIC" id="fig|1246301.3.peg.1849"/>
<feature type="domain" description="DUF4440" evidence="2">
    <location>
        <begin position="34"/>
        <end position="140"/>
    </location>
</feature>
<dbReference type="InterPro" id="IPR027843">
    <property type="entry name" value="DUF4440"/>
</dbReference>
<dbReference type="InterPro" id="IPR032710">
    <property type="entry name" value="NTF2-like_dom_sf"/>
</dbReference>
<feature type="chain" id="PRO_5004596064" description="DUF4440 domain-containing protein" evidence="1">
    <location>
        <begin position="23"/>
        <end position="150"/>
    </location>
</feature>
<name>T1X8W2_VARPD</name>
<evidence type="ECO:0000259" key="2">
    <source>
        <dbReference type="Pfam" id="PF14534"/>
    </source>
</evidence>
<reference evidence="3 4" key="1">
    <citation type="submission" date="2012-10" db="EMBL/GenBank/DDBJ databases">
        <title>Genome sequence of Variovorax paradoxus B4.</title>
        <authorList>
            <person name="Schuldes J."/>
            <person name="Brandt U."/>
            <person name="Hiessl S."/>
            <person name="Wuebbeler J.H."/>
            <person name="Thuermer A."/>
            <person name="Steinbuechel A."/>
            <person name="Daniel R."/>
        </authorList>
    </citation>
    <scope>NUCLEOTIDE SEQUENCE [LARGE SCALE GENOMIC DNA]</scope>
    <source>
        <strain evidence="3 4">B4</strain>
    </source>
</reference>
<dbReference type="SUPFAM" id="SSF54427">
    <property type="entry name" value="NTF2-like"/>
    <property type="match status" value="1"/>
</dbReference>
<sequence length="150" mass="15445">MSIKKLFLIAASAVLFTGCAMAPGGGGASAEPAVAAAAERLRLAMVDPTAAALGALVADDLSYGHSGGKVDTKASFIGDLLERKSDFVSITITDQAIKVVDNVAIVRHTLAADTNDSGKPGKVALKILGVWQKQGGEWKLLARQAVRITS</sequence>
<dbReference type="Proteomes" id="UP000016223">
    <property type="component" value="Chromosome 1"/>
</dbReference>
<feature type="signal peptide" evidence="1">
    <location>
        <begin position="1"/>
        <end position="22"/>
    </location>
</feature>
<protein>
    <recommendedName>
        <fullName evidence="2">DUF4440 domain-containing protein</fullName>
    </recommendedName>
</protein>
<dbReference type="OrthoDB" id="5383110at2"/>
<dbReference type="Pfam" id="PF14534">
    <property type="entry name" value="DUF4440"/>
    <property type="match status" value="1"/>
</dbReference>
<keyword evidence="1" id="KW-0732">Signal</keyword>
<proteinExistence type="predicted"/>
<dbReference type="HOGENOM" id="CLU_141608_0_0_4"/>
<accession>T1X8W2</accession>
<dbReference type="KEGG" id="vpd:VAPA_1c18180"/>